<dbReference type="Gene3D" id="3.60.120.10">
    <property type="entry name" value="Anthranilate synthase"/>
    <property type="match status" value="1"/>
</dbReference>
<proteinExistence type="inferred from homology"/>
<dbReference type="InterPro" id="IPR004561">
    <property type="entry name" value="IsoChor_synthase"/>
</dbReference>
<keyword evidence="8" id="KW-1185">Reference proteome</keyword>
<evidence type="ECO:0000256" key="2">
    <source>
        <dbReference type="ARBA" id="ARBA00005297"/>
    </source>
</evidence>
<dbReference type="EC" id="5.4.4.2" evidence="3"/>
<reference evidence="7 8" key="1">
    <citation type="submission" date="2024-05" db="EMBL/GenBank/DDBJ databases">
        <authorList>
            <person name="Yi C."/>
        </authorList>
    </citation>
    <scope>NUCLEOTIDE SEQUENCE [LARGE SCALE GENOMIC DNA]</scope>
    <source>
        <strain evidence="7 8">XS13</strain>
    </source>
</reference>
<protein>
    <recommendedName>
        <fullName evidence="3">isochorismate synthase</fullName>
        <ecNumber evidence="3">5.4.4.2</ecNumber>
    </recommendedName>
    <alternativeName>
        <fullName evidence="5">Isochorismate mutase</fullName>
    </alternativeName>
</protein>
<dbReference type="GO" id="GO:0008909">
    <property type="term" value="F:isochorismate synthase activity"/>
    <property type="evidence" value="ECO:0007669"/>
    <property type="project" value="UniProtKB-EC"/>
</dbReference>
<accession>A0ABV0IH74</accession>
<dbReference type="PANTHER" id="PTHR42839">
    <property type="entry name" value="ISOCHORISMATE SYNTHASE ENTC"/>
    <property type="match status" value="1"/>
</dbReference>
<dbReference type="InterPro" id="IPR015890">
    <property type="entry name" value="Chorismate_C"/>
</dbReference>
<keyword evidence="4 7" id="KW-0413">Isomerase</keyword>
<sequence>MNNPGSAAPAPRLASCTYAAPLPGGADGASLADLLTTGSECAWIRYGEGMVGVGTAARFATTGPGRFEAARRWWMAATEAEAAETAEAAEPEGVPRTTVPDDGLPRRSPLAFAAFAFADESPVESVLMVPEFVVGSAHGRSWLTWQVDLDAPGYVERAAAGWRPGRAEAEQRLAGLLAEAAARRPGAAGGAGTGARGLELSDGVLSQEGYRAAVDRGVRQIEAGALTKLVLARDAVVRSADPVDVPRVLRTLTVQYRDCWTYAVGGLIGSTPEMLVKVDGDTARARVLAGTLDRDGAPEGTAGTDYARRLLTDDPKQRHEHRLAVDSLTERLEPFTTSLDAPEEPFVLELPNVWHLATDVTARLVGAEGARRTGPGALALTEVLHPTAAVCGTPREAAAELIGRLESGDHGLDRGLFAGPVGWLDGNGNGEFGLALRGAVVEDEHTVRLYAGCGIVAASDPESELAETHAKMRPMLQALGLRD</sequence>
<feature type="domain" description="Chorismate-utilising enzyme C-terminal" evidence="6">
    <location>
        <begin position="207"/>
        <end position="471"/>
    </location>
</feature>
<evidence type="ECO:0000256" key="5">
    <source>
        <dbReference type="ARBA" id="ARBA00041564"/>
    </source>
</evidence>
<dbReference type="RefSeq" id="WP_347920171.1">
    <property type="nucleotide sequence ID" value="NZ_JBDXMX010000003.1"/>
</dbReference>
<comment type="caution">
    <text evidence="7">The sequence shown here is derived from an EMBL/GenBank/DDBJ whole genome shotgun (WGS) entry which is preliminary data.</text>
</comment>
<dbReference type="InterPro" id="IPR005801">
    <property type="entry name" value="ADC_synthase"/>
</dbReference>
<dbReference type="EMBL" id="JBDXMX010000003">
    <property type="protein sequence ID" value="MEO9247516.1"/>
    <property type="molecule type" value="Genomic_DNA"/>
</dbReference>
<gene>
    <name evidence="7" type="ORF">ABDK96_07475</name>
</gene>
<comment type="similarity">
    <text evidence="2">Belongs to the isochorismate synthase family.</text>
</comment>
<evidence type="ECO:0000256" key="4">
    <source>
        <dbReference type="ARBA" id="ARBA00023235"/>
    </source>
</evidence>
<dbReference type="Pfam" id="PF00425">
    <property type="entry name" value="Chorismate_bind"/>
    <property type="match status" value="1"/>
</dbReference>
<evidence type="ECO:0000313" key="7">
    <source>
        <dbReference type="EMBL" id="MEO9247516.1"/>
    </source>
</evidence>
<dbReference type="Proteomes" id="UP001484097">
    <property type="component" value="Unassembled WGS sequence"/>
</dbReference>
<name>A0ABV0IH74_9MICC</name>
<dbReference type="NCBIfam" id="TIGR00543">
    <property type="entry name" value="isochor_syn"/>
    <property type="match status" value="1"/>
</dbReference>
<dbReference type="PANTHER" id="PTHR42839:SF2">
    <property type="entry name" value="ISOCHORISMATE SYNTHASE ENTC"/>
    <property type="match status" value="1"/>
</dbReference>
<evidence type="ECO:0000256" key="1">
    <source>
        <dbReference type="ARBA" id="ARBA00000799"/>
    </source>
</evidence>
<evidence type="ECO:0000256" key="3">
    <source>
        <dbReference type="ARBA" id="ARBA00012824"/>
    </source>
</evidence>
<evidence type="ECO:0000259" key="6">
    <source>
        <dbReference type="Pfam" id="PF00425"/>
    </source>
</evidence>
<organism evidence="7 8">
    <name type="scientific">Citricoccus nitrophenolicus</name>
    <dbReference type="NCBI Taxonomy" id="863575"/>
    <lineage>
        <taxon>Bacteria</taxon>
        <taxon>Bacillati</taxon>
        <taxon>Actinomycetota</taxon>
        <taxon>Actinomycetes</taxon>
        <taxon>Micrococcales</taxon>
        <taxon>Micrococcaceae</taxon>
        <taxon>Citricoccus</taxon>
    </lineage>
</organism>
<dbReference type="SUPFAM" id="SSF56322">
    <property type="entry name" value="ADC synthase"/>
    <property type="match status" value="1"/>
</dbReference>
<evidence type="ECO:0000313" key="8">
    <source>
        <dbReference type="Proteomes" id="UP001484097"/>
    </source>
</evidence>
<comment type="catalytic activity">
    <reaction evidence="1">
        <text>chorismate = isochorismate</text>
        <dbReference type="Rhea" id="RHEA:18985"/>
        <dbReference type="ChEBI" id="CHEBI:29748"/>
        <dbReference type="ChEBI" id="CHEBI:29780"/>
        <dbReference type="EC" id="5.4.4.2"/>
    </reaction>
</comment>